<organism evidence="1 2">
    <name type="scientific">Castellaniella hirudinis</name>
    <dbReference type="NCBI Taxonomy" id="1144617"/>
    <lineage>
        <taxon>Bacteria</taxon>
        <taxon>Pseudomonadati</taxon>
        <taxon>Pseudomonadota</taxon>
        <taxon>Betaproteobacteria</taxon>
        <taxon>Burkholderiales</taxon>
        <taxon>Alcaligenaceae</taxon>
        <taxon>Castellaniella</taxon>
    </lineage>
</organism>
<protein>
    <recommendedName>
        <fullName evidence="3">Type III secretion chaperone SycN</fullName>
    </recommendedName>
</protein>
<dbReference type="RefSeq" id="WP_376812320.1">
    <property type="nucleotide sequence ID" value="NZ_JBHSDY010000003.1"/>
</dbReference>
<reference evidence="2" key="1">
    <citation type="journal article" date="2019" name="Int. J. Syst. Evol. Microbiol.">
        <title>The Global Catalogue of Microorganisms (GCM) 10K type strain sequencing project: providing services to taxonomists for standard genome sequencing and annotation.</title>
        <authorList>
            <consortium name="The Broad Institute Genomics Platform"/>
            <consortium name="The Broad Institute Genome Sequencing Center for Infectious Disease"/>
            <person name="Wu L."/>
            <person name="Ma J."/>
        </authorList>
    </citation>
    <scope>NUCLEOTIDE SEQUENCE [LARGE SCALE GENOMIC DNA]</scope>
    <source>
        <strain evidence="2">CGMCC 1.19029</strain>
    </source>
</reference>
<proteinExistence type="predicted"/>
<evidence type="ECO:0000313" key="1">
    <source>
        <dbReference type="EMBL" id="MFC4297772.1"/>
    </source>
</evidence>
<comment type="caution">
    <text evidence="1">The sequence shown here is derived from an EMBL/GenBank/DDBJ whole genome shotgun (WGS) entry which is preliminary data.</text>
</comment>
<gene>
    <name evidence="1" type="ORF">ACFO0J_06930</name>
</gene>
<dbReference type="EMBL" id="JBHSDY010000003">
    <property type="protein sequence ID" value="MFC4297772.1"/>
    <property type="molecule type" value="Genomic_DNA"/>
</dbReference>
<keyword evidence="2" id="KW-1185">Reference proteome</keyword>
<name>A0ABV8RY39_9BURK</name>
<dbReference type="SUPFAM" id="SSF69635">
    <property type="entry name" value="Type III secretory system chaperone-like"/>
    <property type="match status" value="1"/>
</dbReference>
<dbReference type="Proteomes" id="UP001595756">
    <property type="component" value="Unassembled WGS sequence"/>
</dbReference>
<evidence type="ECO:0000313" key="2">
    <source>
        <dbReference type="Proteomes" id="UP001595756"/>
    </source>
</evidence>
<accession>A0ABV8RY39</accession>
<dbReference type="Gene3D" id="3.30.1460.10">
    <property type="match status" value="1"/>
</dbReference>
<sequence>MSGPAAILQQFGEAAGIPNLRFDARGQAVFRTGPGRLLGLEQADQEILVYTALPVHYDSGDWLRRACKRAHHSHLGDWPVQPALREYLGVPHLLALVRMNEQEFTELRLRQALEYLAQWLDALSADT</sequence>
<evidence type="ECO:0008006" key="3">
    <source>
        <dbReference type="Google" id="ProtNLM"/>
    </source>
</evidence>